<comment type="caution">
    <text evidence="1">The sequence shown here is derived from an EMBL/GenBank/DDBJ whole genome shotgun (WGS) entry which is preliminary data.</text>
</comment>
<dbReference type="Proteomes" id="UP000599109">
    <property type="component" value="Unassembled WGS sequence"/>
</dbReference>
<sequence>MADEADLAFDSEQRHLTDALAAQRGRSSVLRAIGSCHNCGNSDGIEDRLFCDTDCAADWEYEDALRRRLGLPAAPAVHH</sequence>
<evidence type="ECO:0000313" key="2">
    <source>
        <dbReference type="Proteomes" id="UP000599109"/>
    </source>
</evidence>
<organism evidence="1 2">
    <name type="scientific">Ramlibacter monticola</name>
    <dbReference type="NCBI Taxonomy" id="1926872"/>
    <lineage>
        <taxon>Bacteria</taxon>
        <taxon>Pseudomonadati</taxon>
        <taxon>Pseudomonadota</taxon>
        <taxon>Betaproteobacteria</taxon>
        <taxon>Burkholderiales</taxon>
        <taxon>Comamonadaceae</taxon>
        <taxon>Ramlibacter</taxon>
    </lineage>
</organism>
<dbReference type="RefSeq" id="WP_201673976.1">
    <property type="nucleotide sequence ID" value="NZ_JAEQNE010000002.1"/>
</dbReference>
<name>A0A937CT79_9BURK</name>
<evidence type="ECO:0000313" key="1">
    <source>
        <dbReference type="EMBL" id="MBL0391338.1"/>
    </source>
</evidence>
<keyword evidence="2" id="KW-1185">Reference proteome</keyword>
<accession>A0A937CT79</accession>
<reference evidence="1 2" key="1">
    <citation type="journal article" date="2017" name="Int. J. Syst. Evol. Microbiol.">
        <title>Ramlibacter monticola sp. nov., isolated from forest soil.</title>
        <authorList>
            <person name="Chaudhary D.K."/>
            <person name="Kim J."/>
        </authorList>
    </citation>
    <scope>NUCLEOTIDE SEQUENCE [LARGE SCALE GENOMIC DNA]</scope>
    <source>
        <strain evidence="1 2">KACC 19175</strain>
    </source>
</reference>
<gene>
    <name evidence="1" type="ORF">JJ685_09325</name>
</gene>
<dbReference type="EMBL" id="JAEQNE010000002">
    <property type="protein sequence ID" value="MBL0391338.1"/>
    <property type="molecule type" value="Genomic_DNA"/>
</dbReference>
<protein>
    <recommendedName>
        <fullName evidence="3">DUF2116 family Zn-ribbon domain-containing protein</fullName>
    </recommendedName>
</protein>
<proteinExistence type="predicted"/>
<evidence type="ECO:0008006" key="3">
    <source>
        <dbReference type="Google" id="ProtNLM"/>
    </source>
</evidence>
<dbReference type="AlphaFoldDB" id="A0A937CT79"/>